<dbReference type="RefSeq" id="XP_017989570.1">
    <property type="nucleotide sequence ID" value="XM_018134158.1"/>
</dbReference>
<keyword evidence="2" id="KW-1185">Reference proteome</keyword>
<accession>A0A0X8HW22</accession>
<dbReference type="GO" id="GO:0005739">
    <property type="term" value="C:mitochondrion"/>
    <property type="evidence" value="ECO:0007669"/>
    <property type="project" value="TreeGrafter"/>
</dbReference>
<dbReference type="AlphaFoldDB" id="A0A0X8HW22"/>
<protein>
    <submittedName>
        <fullName evidence="1">HHL196Wp</fullName>
    </submittedName>
</protein>
<name>A0A0X8HW22_9SACH</name>
<evidence type="ECO:0000313" key="2">
    <source>
        <dbReference type="Proteomes" id="UP000243052"/>
    </source>
</evidence>
<organism evidence="1 2">
    <name type="scientific">Eremothecium sinecaudum</name>
    <dbReference type="NCBI Taxonomy" id="45286"/>
    <lineage>
        <taxon>Eukaryota</taxon>
        <taxon>Fungi</taxon>
        <taxon>Dikarya</taxon>
        <taxon>Ascomycota</taxon>
        <taxon>Saccharomycotina</taxon>
        <taxon>Saccharomycetes</taxon>
        <taxon>Saccharomycetales</taxon>
        <taxon>Saccharomycetaceae</taxon>
        <taxon>Eremothecium</taxon>
    </lineage>
</organism>
<gene>
    <name evidence="1" type="ORF">AW171_hschr84623</name>
</gene>
<dbReference type="PANTHER" id="PTHR28002:SF1">
    <property type="entry name" value="MIOREX COMPLEX COMPONENT 11"/>
    <property type="match status" value="1"/>
</dbReference>
<dbReference type="OrthoDB" id="5580261at2759"/>
<evidence type="ECO:0000313" key="1">
    <source>
        <dbReference type="EMBL" id="AMD22574.1"/>
    </source>
</evidence>
<dbReference type="EMBL" id="CP014248">
    <property type="protein sequence ID" value="AMD22574.1"/>
    <property type="molecule type" value="Genomic_DNA"/>
</dbReference>
<dbReference type="PANTHER" id="PTHR28002">
    <property type="entry name" value="MIOREX COMPLEX COMPONENT 11"/>
    <property type="match status" value="1"/>
</dbReference>
<reference evidence="1 2" key="1">
    <citation type="submission" date="2016-01" db="EMBL/GenBank/DDBJ databases">
        <title>Genome sequence of the yeast Holleya sinecauda.</title>
        <authorList>
            <person name="Dietrich F.S."/>
        </authorList>
    </citation>
    <scope>NUCLEOTIDE SEQUENCE [LARGE SCALE GENOMIC DNA]</scope>
    <source>
        <strain evidence="1 2">ATCC 58844</strain>
    </source>
</reference>
<dbReference type="InterPro" id="IPR018811">
    <property type="entry name" value="MRX11"/>
</dbReference>
<dbReference type="Proteomes" id="UP000243052">
    <property type="component" value="Chromosome viii"/>
</dbReference>
<proteinExistence type="predicted"/>
<dbReference type="STRING" id="45286.A0A0X8HW22"/>
<dbReference type="Pfam" id="PF10306">
    <property type="entry name" value="FLILHELTA"/>
    <property type="match status" value="1"/>
</dbReference>
<sequence length="206" mass="23637">MVLTLPLFFRRQYSSISIFSKPLISRCLPIRNSNIMAFHNSATRAYTQKTVPSKIHAYINRSRILTKLFSYPPAARFLEALLQNGPFSNITAFLILHEVTAIAPLFSIWWVLYGFTDFDASMLPSYITEKINQGLPFIEKVCGEKSAELDKEKLVLTGTLAYFIVKALYPFRVLASLWGAPYVARWMISPFQKLQRKFIKRGTGER</sequence>
<dbReference type="GeneID" id="28725933"/>